<dbReference type="EMBL" id="FUKJ01000043">
    <property type="protein sequence ID" value="SJM89842.1"/>
    <property type="molecule type" value="Genomic_DNA"/>
</dbReference>
<keyword evidence="3" id="KW-1185">Reference proteome</keyword>
<dbReference type="PANTHER" id="PTHR35586">
    <property type="entry name" value="SLL1691 PROTEIN"/>
    <property type="match status" value="1"/>
</dbReference>
<dbReference type="AlphaFoldDB" id="A0A1R4H0W1"/>
<sequence>MKTDSLFYKLFQQAPQLVLELAGINQAGAENYQFRSEEIKQTAFRLDGVLTPPSEKPDLPLVFVEVQFQVDHGFYSRFFCEIFFYLHQSQPIHPWHAVVIYPSRKVETSGERHYSVLLESVQVQRIYLDELARKPSQQVRVRLVQLITEDIKQAPKIAQALIKAIENNELAVDNKAQILEIIETILVYKFPKLSREEIQKMLGYNDISLKETRFYQDVYAEGQQEGRQEGRQEGEAKLILRLLVRLFGELGVDTQSRITTFKRGAVGSVRRSFVGFFVQGRRGHMVGKVMAWIQKN</sequence>
<dbReference type="Proteomes" id="UP000195442">
    <property type="component" value="Unassembled WGS sequence"/>
</dbReference>
<gene>
    <name evidence="2" type="ORF">CRENPOLYSF2_1370003</name>
</gene>
<protein>
    <recommendedName>
        <fullName evidence="1">DUF4351 domain-containing protein</fullName>
    </recommendedName>
</protein>
<dbReference type="InterPro" id="IPR010106">
    <property type="entry name" value="RpnA"/>
</dbReference>
<reference evidence="3" key="1">
    <citation type="submission" date="2017-02" db="EMBL/GenBank/DDBJ databases">
        <authorList>
            <person name="Daims H."/>
        </authorList>
    </citation>
    <scope>NUCLEOTIDE SEQUENCE [LARGE SCALE GENOMIC DNA]</scope>
</reference>
<dbReference type="NCBIfam" id="TIGR01784">
    <property type="entry name" value="T_den_put_tspse"/>
    <property type="match status" value="1"/>
</dbReference>
<proteinExistence type="predicted"/>
<dbReference type="Pfam" id="PF11103">
    <property type="entry name" value="DUF2887"/>
    <property type="match status" value="1"/>
</dbReference>
<name>A0A1R4H0W1_9GAMM</name>
<evidence type="ECO:0000313" key="2">
    <source>
        <dbReference type="EMBL" id="SJM89842.1"/>
    </source>
</evidence>
<dbReference type="InterPro" id="IPR025587">
    <property type="entry name" value="DUF4351"/>
</dbReference>
<dbReference type="Pfam" id="PF14261">
    <property type="entry name" value="DUF4351"/>
    <property type="match status" value="1"/>
</dbReference>
<dbReference type="PANTHER" id="PTHR35586:SF2">
    <property type="entry name" value="SLL1542 PROTEIN"/>
    <property type="match status" value="1"/>
</dbReference>
<organism evidence="2 3">
    <name type="scientific">Crenothrix polyspora</name>
    <dbReference type="NCBI Taxonomy" id="360316"/>
    <lineage>
        <taxon>Bacteria</taxon>
        <taxon>Pseudomonadati</taxon>
        <taxon>Pseudomonadota</taxon>
        <taxon>Gammaproteobacteria</taxon>
        <taxon>Methylococcales</taxon>
        <taxon>Crenotrichaceae</taxon>
        <taxon>Crenothrix</taxon>
    </lineage>
</organism>
<dbReference type="InterPro" id="IPR022573">
    <property type="entry name" value="DUF2887"/>
</dbReference>
<accession>A0A1R4H0W1</accession>
<feature type="domain" description="DUF4351" evidence="1">
    <location>
        <begin position="228"/>
        <end position="260"/>
    </location>
</feature>
<evidence type="ECO:0000259" key="1">
    <source>
        <dbReference type="Pfam" id="PF14261"/>
    </source>
</evidence>
<evidence type="ECO:0000313" key="3">
    <source>
        <dbReference type="Proteomes" id="UP000195442"/>
    </source>
</evidence>